<dbReference type="GO" id="GO:0030832">
    <property type="term" value="P:regulation of actin filament length"/>
    <property type="evidence" value="ECO:0007669"/>
    <property type="project" value="TreeGrafter"/>
</dbReference>
<dbReference type="PROSITE" id="PS50011">
    <property type="entry name" value="PROTEIN_KINASE_DOM"/>
    <property type="match status" value="1"/>
</dbReference>
<dbReference type="PIRSF" id="PIRSF000615">
    <property type="entry name" value="TyrPK_CSF1-R"/>
    <property type="match status" value="1"/>
</dbReference>
<dbReference type="InterPro" id="IPR052409">
    <property type="entry name" value="Myosin-III_kinase_activity"/>
</dbReference>
<evidence type="ECO:0000256" key="9">
    <source>
        <dbReference type="PIRSR" id="PIRSR000615-3"/>
    </source>
</evidence>
<keyword evidence="5" id="KW-0009">Actin-binding</keyword>
<dbReference type="PANTHER" id="PTHR46256">
    <property type="entry name" value="AGAP011099-PA"/>
    <property type="match status" value="1"/>
</dbReference>
<keyword evidence="4" id="KW-0677">Repeat</keyword>
<dbReference type="Gene3D" id="3.30.200.20">
    <property type="entry name" value="Phosphorylase Kinase, domain 1"/>
    <property type="match status" value="1"/>
</dbReference>
<dbReference type="GO" id="GO:0004674">
    <property type="term" value="F:protein serine/threonine kinase activity"/>
    <property type="evidence" value="ECO:0007669"/>
    <property type="project" value="TreeGrafter"/>
</dbReference>
<evidence type="ECO:0000256" key="5">
    <source>
        <dbReference type="ARBA" id="ARBA00023203"/>
    </source>
</evidence>
<evidence type="ECO:0000313" key="12">
    <source>
        <dbReference type="Proteomes" id="UP000075883"/>
    </source>
</evidence>
<dbReference type="Pfam" id="PF00069">
    <property type="entry name" value="Pkinase"/>
    <property type="match status" value="1"/>
</dbReference>
<feature type="domain" description="Protein kinase" evidence="10">
    <location>
        <begin position="16"/>
        <end position="284"/>
    </location>
</feature>
<dbReference type="AlphaFoldDB" id="A0A182MU56"/>
<keyword evidence="9" id="KW-0479">Metal-binding</keyword>
<keyword evidence="12" id="KW-1185">Reference proteome</keyword>
<dbReference type="GO" id="GO:0046872">
    <property type="term" value="F:metal ion binding"/>
    <property type="evidence" value="ECO:0007669"/>
    <property type="project" value="UniProtKB-KW"/>
</dbReference>
<reference evidence="12" key="1">
    <citation type="submission" date="2013-09" db="EMBL/GenBank/DDBJ databases">
        <title>The Genome Sequence of Anopheles culicifacies species A.</title>
        <authorList>
            <consortium name="The Broad Institute Genomics Platform"/>
            <person name="Neafsey D.E."/>
            <person name="Besansky N."/>
            <person name="Howell P."/>
            <person name="Walton C."/>
            <person name="Young S.K."/>
            <person name="Zeng Q."/>
            <person name="Gargeya S."/>
            <person name="Fitzgerald M."/>
            <person name="Haas B."/>
            <person name="Abouelleil A."/>
            <person name="Allen A.W."/>
            <person name="Alvarado L."/>
            <person name="Arachchi H.M."/>
            <person name="Berlin A.M."/>
            <person name="Chapman S.B."/>
            <person name="Gainer-Dewar J."/>
            <person name="Goldberg J."/>
            <person name="Griggs A."/>
            <person name="Gujja S."/>
            <person name="Hansen M."/>
            <person name="Howarth C."/>
            <person name="Imamovic A."/>
            <person name="Ireland A."/>
            <person name="Larimer J."/>
            <person name="McCowan C."/>
            <person name="Murphy C."/>
            <person name="Pearson M."/>
            <person name="Poon T.W."/>
            <person name="Priest M."/>
            <person name="Roberts A."/>
            <person name="Saif S."/>
            <person name="Shea T."/>
            <person name="Sisk P."/>
            <person name="Sykes S."/>
            <person name="Wortman J."/>
            <person name="Nusbaum C."/>
            <person name="Birren B."/>
        </authorList>
    </citation>
    <scope>NUCLEOTIDE SEQUENCE [LARGE SCALE GENOMIC DNA]</scope>
    <source>
        <strain evidence="12">A-37</strain>
    </source>
</reference>
<dbReference type="GO" id="GO:0004713">
    <property type="term" value="F:protein tyrosine kinase activity"/>
    <property type="evidence" value="ECO:0007669"/>
    <property type="project" value="InterPro"/>
</dbReference>
<proteinExistence type="predicted"/>
<dbReference type="EnsemblMetazoa" id="ACUA026302-RA">
    <property type="protein sequence ID" value="ACUA026302-PA"/>
    <property type="gene ID" value="ACUA026302"/>
</dbReference>
<keyword evidence="3" id="KW-0963">Cytoplasm</keyword>
<dbReference type="SUPFAM" id="SSF56112">
    <property type="entry name" value="Protein kinase-like (PK-like)"/>
    <property type="match status" value="1"/>
</dbReference>
<sequence>MANLKIETLPDPGNRYKLGELIGSGVCAKVYRATDTQAGNKNVAIKVQKFEGDTKTAIQEEFRILRDHSKHANLIDFYGVYRKKCPAGECDEIWFVLEYCDYGPAVDVVRKLFVSNKRASEMQLAYILREVSRALVYLHENHIVHRDVRGSNILLTKDGEVKLCDYGLARDTKSTLGKRGTCIGSPCWMAPEVVTSSKSDKDVYDNRSDVWALGITAIELGDGKPPFADMHATRAMFQIVRNPPPTLYRQSNWSQEYNDFIAECLEKNPDHRPFIMEIIEHPFLTQVPENDYHVGCLH</sequence>
<evidence type="ECO:0000256" key="3">
    <source>
        <dbReference type="ARBA" id="ARBA00022490"/>
    </source>
</evidence>
<evidence type="ECO:0000256" key="1">
    <source>
        <dbReference type="ARBA" id="ARBA00004245"/>
    </source>
</evidence>
<dbReference type="InterPro" id="IPR011009">
    <property type="entry name" value="Kinase-like_dom_sf"/>
</dbReference>
<comment type="subcellular location">
    <subcellularLocation>
        <location evidence="2">Cell projection</location>
    </subcellularLocation>
    <subcellularLocation>
        <location evidence="1">Cytoplasm</location>
        <location evidence="1">Cytoskeleton</location>
    </subcellularLocation>
</comment>
<dbReference type="GO" id="GO:0005524">
    <property type="term" value="F:ATP binding"/>
    <property type="evidence" value="ECO:0007669"/>
    <property type="project" value="InterPro"/>
</dbReference>
<feature type="binding site" evidence="9">
    <location>
        <position position="152"/>
    </location>
    <ligand>
        <name>Mg(2+)</name>
        <dbReference type="ChEBI" id="CHEBI:18420"/>
    </ligand>
</feature>
<protein>
    <recommendedName>
        <fullName evidence="10">Protein kinase domain-containing protein</fullName>
    </recommendedName>
</protein>
<dbReference type="SMART" id="SM00219">
    <property type="entry name" value="TyrKc"/>
    <property type="match status" value="1"/>
</dbReference>
<keyword evidence="7" id="KW-0966">Cell projection</keyword>
<name>A0A182MU56_9DIPT</name>
<dbReference type="PANTHER" id="PTHR46256:SF2">
    <property type="entry name" value="NEITHER INACTIVATION NOR AFTERPOTENTIAL PROTEIN C"/>
    <property type="match status" value="1"/>
</dbReference>
<dbReference type="GO" id="GO:0003779">
    <property type="term" value="F:actin binding"/>
    <property type="evidence" value="ECO:0007669"/>
    <property type="project" value="UniProtKB-KW"/>
</dbReference>
<organism evidence="11 12">
    <name type="scientific">Anopheles culicifacies</name>
    <dbReference type="NCBI Taxonomy" id="139723"/>
    <lineage>
        <taxon>Eukaryota</taxon>
        <taxon>Metazoa</taxon>
        <taxon>Ecdysozoa</taxon>
        <taxon>Arthropoda</taxon>
        <taxon>Hexapoda</taxon>
        <taxon>Insecta</taxon>
        <taxon>Pterygota</taxon>
        <taxon>Neoptera</taxon>
        <taxon>Endopterygota</taxon>
        <taxon>Diptera</taxon>
        <taxon>Nematocera</taxon>
        <taxon>Culicoidea</taxon>
        <taxon>Culicidae</taxon>
        <taxon>Anophelinae</taxon>
        <taxon>Anopheles</taxon>
        <taxon>culicifacies species complex</taxon>
    </lineage>
</organism>
<dbReference type="EMBL" id="AXCM01001833">
    <property type="status" value="NOT_ANNOTATED_CDS"/>
    <property type="molecule type" value="Genomic_DNA"/>
</dbReference>
<feature type="binding site" evidence="9">
    <location>
        <position position="165"/>
    </location>
    <ligand>
        <name>Mg(2+)</name>
        <dbReference type="ChEBI" id="CHEBI:18420"/>
    </ligand>
</feature>
<dbReference type="GO" id="GO:0042995">
    <property type="term" value="C:cell projection"/>
    <property type="evidence" value="ECO:0007669"/>
    <property type="project" value="UniProtKB-SubCell"/>
</dbReference>
<dbReference type="Proteomes" id="UP000075883">
    <property type="component" value="Unassembled WGS sequence"/>
</dbReference>
<evidence type="ECO:0000313" key="11">
    <source>
        <dbReference type="EnsemblMetazoa" id="ACUA026302-PA"/>
    </source>
</evidence>
<keyword evidence="9" id="KW-0460">Magnesium</keyword>
<dbReference type="PROSITE" id="PS00109">
    <property type="entry name" value="PROTEIN_KINASE_TYR"/>
    <property type="match status" value="1"/>
</dbReference>
<feature type="active site" description="Proton acceptor" evidence="8">
    <location>
        <position position="147"/>
    </location>
</feature>
<evidence type="ECO:0000256" key="4">
    <source>
        <dbReference type="ARBA" id="ARBA00022737"/>
    </source>
</evidence>
<evidence type="ECO:0000256" key="2">
    <source>
        <dbReference type="ARBA" id="ARBA00004316"/>
    </source>
</evidence>
<dbReference type="InterPro" id="IPR020635">
    <property type="entry name" value="Tyr_kinase_cat_dom"/>
</dbReference>
<accession>A0A182MU56</accession>
<dbReference type="Gene3D" id="1.10.510.10">
    <property type="entry name" value="Transferase(Phosphotransferase) domain 1"/>
    <property type="match status" value="1"/>
</dbReference>
<dbReference type="GO" id="GO:0000146">
    <property type="term" value="F:microfilament motor activity"/>
    <property type="evidence" value="ECO:0007669"/>
    <property type="project" value="TreeGrafter"/>
</dbReference>
<dbReference type="STRING" id="139723.A0A182MU56"/>
<evidence type="ECO:0000256" key="8">
    <source>
        <dbReference type="PIRSR" id="PIRSR000615-1"/>
    </source>
</evidence>
<dbReference type="InterPro" id="IPR008266">
    <property type="entry name" value="Tyr_kinase_AS"/>
</dbReference>
<evidence type="ECO:0000256" key="6">
    <source>
        <dbReference type="ARBA" id="ARBA00023212"/>
    </source>
</evidence>
<evidence type="ECO:0000259" key="10">
    <source>
        <dbReference type="PROSITE" id="PS50011"/>
    </source>
</evidence>
<evidence type="ECO:0000256" key="7">
    <source>
        <dbReference type="ARBA" id="ARBA00023273"/>
    </source>
</evidence>
<dbReference type="InterPro" id="IPR000719">
    <property type="entry name" value="Prot_kinase_dom"/>
</dbReference>
<dbReference type="VEuPathDB" id="VectorBase:ACUA026302"/>
<keyword evidence="6" id="KW-0206">Cytoskeleton</keyword>
<reference evidence="11" key="2">
    <citation type="submission" date="2020-05" db="UniProtKB">
        <authorList>
            <consortium name="EnsemblMetazoa"/>
        </authorList>
    </citation>
    <scope>IDENTIFICATION</scope>
    <source>
        <strain evidence="11">A-37</strain>
    </source>
</reference>
<dbReference type="GO" id="GO:0005856">
    <property type="term" value="C:cytoskeleton"/>
    <property type="evidence" value="ECO:0007669"/>
    <property type="project" value="UniProtKB-SubCell"/>
</dbReference>